<feature type="compositionally biased region" description="Low complexity" evidence="4">
    <location>
        <begin position="1451"/>
        <end position="1463"/>
    </location>
</feature>
<evidence type="ECO:0000313" key="6">
    <source>
        <dbReference type="Proteomes" id="UP000002729"/>
    </source>
</evidence>
<feature type="compositionally biased region" description="Basic and acidic residues" evidence="4">
    <location>
        <begin position="436"/>
        <end position="448"/>
    </location>
</feature>
<dbReference type="InterPro" id="IPR032675">
    <property type="entry name" value="LRR_dom_sf"/>
</dbReference>
<dbReference type="GeneID" id="20224651"/>
<dbReference type="Gene3D" id="3.80.10.10">
    <property type="entry name" value="Ribonuclease Inhibitor"/>
    <property type="match status" value="2"/>
</dbReference>
<feature type="compositionally biased region" description="Basic and acidic residues" evidence="4">
    <location>
        <begin position="98"/>
        <end position="129"/>
    </location>
</feature>
<dbReference type="Pfam" id="PF13516">
    <property type="entry name" value="LRR_6"/>
    <property type="match status" value="1"/>
</dbReference>
<accession>F0Y8W6</accession>
<evidence type="ECO:0000256" key="3">
    <source>
        <dbReference type="ARBA" id="ARBA00023212"/>
    </source>
</evidence>
<name>F0Y8W6_AURAN</name>
<feature type="compositionally biased region" description="Basic residues" evidence="4">
    <location>
        <begin position="1418"/>
        <end position="1428"/>
    </location>
</feature>
<reference evidence="5 6" key="1">
    <citation type="journal article" date="2011" name="Proc. Natl. Acad. Sci. U.S.A.">
        <title>Niche of harmful alga Aureococcus anophagefferens revealed through ecogenomics.</title>
        <authorList>
            <person name="Gobler C.J."/>
            <person name="Berry D.L."/>
            <person name="Dyhrman S.T."/>
            <person name="Wilhelm S.W."/>
            <person name="Salamov A."/>
            <person name="Lobanov A.V."/>
            <person name="Zhang Y."/>
            <person name="Collier J.L."/>
            <person name="Wurch L.L."/>
            <person name="Kustka A.B."/>
            <person name="Dill B.D."/>
            <person name="Shah M."/>
            <person name="VerBerkmoes N.C."/>
            <person name="Kuo A."/>
            <person name="Terry A."/>
            <person name="Pangilinan J."/>
            <person name="Lindquist E.A."/>
            <person name="Lucas S."/>
            <person name="Paulsen I.T."/>
            <person name="Hattenrath-Lehmann T.K."/>
            <person name="Talmage S.C."/>
            <person name="Walker E.A."/>
            <person name="Koch F."/>
            <person name="Burson A.M."/>
            <person name="Marcoval M.A."/>
            <person name="Tang Y.Z."/>
            <person name="Lecleir G.R."/>
            <person name="Coyne K.J."/>
            <person name="Berg G.M."/>
            <person name="Bertrand E.M."/>
            <person name="Saito M.A."/>
            <person name="Gladyshev V.N."/>
            <person name="Grigoriev I.V."/>
        </authorList>
    </citation>
    <scope>NUCLEOTIDE SEQUENCE [LARGE SCALE GENOMIC DNA]</scope>
    <source>
        <strain evidence="6">CCMP 1984</strain>
    </source>
</reference>
<dbReference type="InterPro" id="IPR001611">
    <property type="entry name" value="Leu-rich_rpt"/>
</dbReference>
<keyword evidence="6" id="KW-1185">Reference proteome</keyword>
<proteinExistence type="predicted"/>
<feature type="compositionally biased region" description="Basic residues" evidence="4">
    <location>
        <begin position="1469"/>
        <end position="1486"/>
    </location>
</feature>
<dbReference type="EMBL" id="GL833128">
    <property type="protein sequence ID" value="EGB08448.1"/>
    <property type="molecule type" value="Genomic_DNA"/>
</dbReference>
<sequence>MATSASADALLAPLRAARGGGAAAAARLGKGGGGGSRLLRPTASSSLRDRREAALATATRNAKALVASSKRVARIKRHAAKDYAAEDAKLPASPPPESARRADARRALALDHARDVEADRASQGDRSPRSLDSADPFVVDASRDDATRSPRSVVVGRLVGRTIDALGAGDYGTAAASQPRPYAVEALVGDGHVLVPHAGLGPRRSEALVHALGGDAAPPVTQLDCRANGLESGSCARLLAACLRRASLEVLRLSANDVSDGAMRRIVAFVGAEGCPLVDLQLARAKLLDARGLPAALLRPWQSALQILDVSRNDLTRFVDDDGVRAYDAYSGVAGAPAGAAAPAPRRADGGARKAVRVSAGAPTLARFRRRSSMAAAERRDTGGDRRTFVSGFGGADVGAALGLSPVLVKLAEAKAAPESDDDDDDDDARRRRHKEKESMTTQEARERTSQLLADRIFAEASYERKLERDKKTFRVDFAAFLPYWHLVQYGSGKKANRAYTHLLSTLKHVLRILRLSGPEARARSTSVKLRRLRQFSDVVGLSRDRSGLYAPLVADVYVSVLRRALDGRGRALDVLLDVVPTPAGAPAPDKERVKEKPRGCRMTAADVRTALFGKDATKDAATWDAPLFKRLAFDDLLRTLWLRADALSDEGDATLDDVLELALDFAFECAASAQEKLVQRFEDEEHAKGKVDWYAFDLILDDFDMGPGDGTVEGEAASKAEKLELFKEALGVDELEEQDLVLTDAKRFAMTLWKAGKFKQLRKHEVVAEAPVEAVVERPRGLTNGNLGLALRVLDLSWNRLHVADELRVLVSVCPNLEVLDASYNSFGDGGVVAILAAADFSPEPSNFVALKLRGNGVGPRGAHLLGDLVRRRAADAPRLELLDLASNRLGAFGARALLRAAALEDGGGVFEARPLALDMDDCAVDADVPSDGSVPPTYDPDDAGAIDDAAEVPLDPATTAPDVGVALRNALRAVARDNALRFESLEWCRMAASGNERRDERERTWLPVKLTRGAMPSVGHTRSGSLCASRGGHAPSPPYLKLDLEDPANELFLKTNPNAAPLGDRAFVVPRTGTMRFKLAYAPRQPSLLACPTETGFDALRALVGAKPAHLLQHAPFLTTRQVEKLLQRLGHDPQPPNLCEIYGHDDELKERPLSDLVHLLTVLLPRVVDVDASARLIRAYAPARASQRALARALGPAYGPLIGAPNGRYALDLSLATHKLALRAVLERVASEKRVALEVRGCGLHERIRNVSFRPDDPAKRARAEALTRGKNTMAKDTPRPRDVAPLLRALLRGRDVELGAVLKGGALTFDVSSSARPDAAHATLAPRDVVHRASNADLPTPCRRLVRAFAMDDDVLIDHAKNAERASTYDRARPEPAWLEEPSRSAVVASIQRMWATTKRVREAKRRLEAAQKKGAKKGRKGKKGAGEEKPKAPPKAPPKEPPTAPAPAADAAAEAAAPEDGKKAAKKKKKKKGGKKKKGASKKASPEKPAAPEPPASPPKSPSKPATPSSLVKSSKMWKLTLGRGVRSKIVSRDALARLVAVRKRDDGVVKLKDLLDRHLGIESQGDLKRALIRRFDRNDRCAIGDLEATAREHFRAHPVTLHRTPCTSDLLPVSAQDAAVRDPHGEDELLSLRLHFADVALTSGQLAYVMATYAGDGGRTAPNYDGLRHPVDEAKAADVVHALYPRLVDPGRFARDVLPCLTATLRRTITARLGCFAVVRPPPVEPCEDAQVASGGPWLALDLGRDDHRGLARVAAVLAYYEGSDLRWGFYRPQLGAASKWVENWSLPESWRTETGDKVPTTGELAFDDLTLPKEPDMLLRAKLRRRLFVYESPGARAKRDTTEYLAHCASSPHVQAGDEREFDQDPDAVFAGLVRPKYERQARIIQKNWRAYRKRKKRRVDKKPVAYGHAKVAGCSPVLDMFAKLQKGGKVKPPPPVTLAQVLSRVNQVVEDKAVQDAATEAVAKWKHRPKPSLAAYLANWHVIHFGAALGVSRLHELLHTLHVVTYFAQQADGRRGKKGSKLLRVRRFRQFSDILGLTPRAEKCYAPMLAECYIVFLRSILGHPKGIAAVLAAPHADTVEGHLVPLQDVVVALVGYDKRVVAEDPTTWTSPLAALARPWLDEETMYDLFLKIRKVAERGKKSIKDAGDHPVPALDVEDALELLLDAVFRAAAQTQAFLRTELANWLSVDGRLTFDDFKRFFPDLPGAAAVSELAVATLFAAVQDRADTNESNRVKIDPEKFAMHCWAHHVLPSPAYVERKPPKVEATAKKHHMFAQLDGLEFAELEHITKGTVD</sequence>
<evidence type="ECO:0000256" key="4">
    <source>
        <dbReference type="SAM" id="MobiDB-lite"/>
    </source>
</evidence>
<protein>
    <submittedName>
        <fullName evidence="5">Uncharacterized protein</fullName>
    </submittedName>
</protein>
<keyword evidence="2" id="KW-0963">Cytoplasm</keyword>
<evidence type="ECO:0000313" key="5">
    <source>
        <dbReference type="EMBL" id="EGB08448.1"/>
    </source>
</evidence>
<feature type="region of interest" description="Disordered" evidence="4">
    <location>
        <begin position="1414"/>
        <end position="1519"/>
    </location>
</feature>
<dbReference type="RefSeq" id="XP_009037163.1">
    <property type="nucleotide sequence ID" value="XM_009038915.1"/>
</dbReference>
<evidence type="ECO:0000256" key="2">
    <source>
        <dbReference type="ARBA" id="ARBA00022490"/>
    </source>
</evidence>
<dbReference type="InParanoid" id="F0Y8W6"/>
<dbReference type="KEGG" id="aaf:AURANDRAFT_64083"/>
<dbReference type="SUPFAM" id="SSF52047">
    <property type="entry name" value="RNI-like"/>
    <property type="match status" value="2"/>
</dbReference>
<feature type="region of interest" description="Disordered" evidence="4">
    <location>
        <begin position="83"/>
        <end position="146"/>
    </location>
</feature>
<dbReference type="InterPro" id="IPR052410">
    <property type="entry name" value="DRC5"/>
</dbReference>
<feature type="region of interest" description="Disordered" evidence="4">
    <location>
        <begin position="22"/>
        <end position="55"/>
    </location>
</feature>
<organism evidence="6">
    <name type="scientific">Aureococcus anophagefferens</name>
    <name type="common">Harmful bloom alga</name>
    <dbReference type="NCBI Taxonomy" id="44056"/>
    <lineage>
        <taxon>Eukaryota</taxon>
        <taxon>Sar</taxon>
        <taxon>Stramenopiles</taxon>
        <taxon>Ochrophyta</taxon>
        <taxon>Pelagophyceae</taxon>
        <taxon>Pelagomonadales</taxon>
        <taxon>Pelagomonadaceae</taxon>
        <taxon>Aureococcus</taxon>
    </lineage>
</organism>
<gene>
    <name evidence="5" type="ORF">AURANDRAFT_64083</name>
</gene>
<dbReference type="PANTHER" id="PTHR24107">
    <property type="entry name" value="YNEIN REGULATORY COMPLEX SUBUNIT 5"/>
    <property type="match status" value="1"/>
</dbReference>
<keyword evidence="3" id="KW-0206">Cytoskeleton</keyword>
<feature type="region of interest" description="Disordered" evidence="4">
    <location>
        <begin position="415"/>
        <end position="448"/>
    </location>
</feature>
<evidence type="ECO:0000256" key="1">
    <source>
        <dbReference type="ARBA" id="ARBA00004245"/>
    </source>
</evidence>
<dbReference type="SMART" id="SM00368">
    <property type="entry name" value="LRR_RI"/>
    <property type="match status" value="4"/>
</dbReference>
<feature type="compositionally biased region" description="Pro residues" evidence="4">
    <location>
        <begin position="1438"/>
        <end position="1450"/>
    </location>
</feature>
<dbReference type="GO" id="GO:0005856">
    <property type="term" value="C:cytoskeleton"/>
    <property type="evidence" value="ECO:0007669"/>
    <property type="project" value="UniProtKB-SubCell"/>
</dbReference>
<comment type="subcellular location">
    <subcellularLocation>
        <location evidence="1">Cytoplasm</location>
        <location evidence="1">Cytoskeleton</location>
    </subcellularLocation>
</comment>
<feature type="compositionally biased region" description="Pro residues" evidence="4">
    <location>
        <begin position="1494"/>
        <end position="1507"/>
    </location>
</feature>
<dbReference type="Proteomes" id="UP000002729">
    <property type="component" value="Unassembled WGS sequence"/>
</dbReference>